<dbReference type="EMBL" id="WBXO01000006">
    <property type="protein sequence ID" value="KAB2952393.1"/>
    <property type="molecule type" value="Genomic_DNA"/>
</dbReference>
<proteinExistence type="predicted"/>
<dbReference type="InterPro" id="IPR011990">
    <property type="entry name" value="TPR-like_helical_dom_sf"/>
</dbReference>
<organism evidence="1 2">
    <name type="scientific">Heliorestis acidaminivorans</name>
    <dbReference type="NCBI Taxonomy" id="553427"/>
    <lineage>
        <taxon>Bacteria</taxon>
        <taxon>Bacillati</taxon>
        <taxon>Bacillota</taxon>
        <taxon>Clostridia</taxon>
        <taxon>Eubacteriales</taxon>
        <taxon>Heliobacteriaceae</taxon>
        <taxon>Heliorestis</taxon>
    </lineage>
</organism>
<evidence type="ECO:0000313" key="1">
    <source>
        <dbReference type="EMBL" id="KAB2952393.1"/>
    </source>
</evidence>
<evidence type="ECO:0008006" key="3">
    <source>
        <dbReference type="Google" id="ProtNLM"/>
    </source>
</evidence>
<dbReference type="RefSeq" id="WP_151620295.1">
    <property type="nucleotide sequence ID" value="NZ_WBXO01000006.1"/>
</dbReference>
<dbReference type="Proteomes" id="UP000468766">
    <property type="component" value="Unassembled WGS sequence"/>
</dbReference>
<dbReference type="SUPFAM" id="SSF48452">
    <property type="entry name" value="TPR-like"/>
    <property type="match status" value="1"/>
</dbReference>
<comment type="caution">
    <text evidence="1">The sequence shown here is derived from an EMBL/GenBank/DDBJ whole genome shotgun (WGS) entry which is preliminary data.</text>
</comment>
<dbReference type="OrthoDB" id="9788659at2"/>
<reference evidence="1 2" key="1">
    <citation type="submission" date="2019-10" db="EMBL/GenBank/DDBJ databases">
        <title>Whole-genome sequence of the extremophile Heliorestis acidaminivorans DSM 24790.</title>
        <authorList>
            <person name="Kyndt J.A."/>
            <person name="Meyer T.E."/>
        </authorList>
    </citation>
    <scope>NUCLEOTIDE SEQUENCE [LARGE SCALE GENOMIC DNA]</scope>
    <source>
        <strain evidence="1 2">DSM 24790</strain>
    </source>
</reference>
<protein>
    <recommendedName>
        <fullName evidence="3">Tetratricopeptide repeat protein</fullName>
    </recommendedName>
</protein>
<gene>
    <name evidence="1" type="ORF">F9B85_09570</name>
</gene>
<accession>A0A6I0ERV4</accession>
<evidence type="ECO:0000313" key="2">
    <source>
        <dbReference type="Proteomes" id="UP000468766"/>
    </source>
</evidence>
<sequence length="433" mass="51044">MDGHKISQSLKLLLATRRYGLAGKIVAWDEDATEAKVALALSILRGDHDWFYKITELWDPYYCSDLPYIDKADPESSDRLWFLLRCHGDIGYRGVDWRYLPLYRYCQELIPDNPFLVWTLALAYGEKKSLELEALQIYEQALQIPESLLVEYDSRPIMAEDENFASLSWFRSDLNEVISYYLWEAGRYPAETEVHQRCQERLLKARLYKEALSEEDVEWLCDQLQRQDRTLLTDHQKVAIYRNLASWALKEGRVQHSLLPLLEEGNRYLSIWDKPKVEALIGKSYLRSGEWEKAVYWLQRANLRKKNDSHLALFLARAFFAWFYALEKSEKSITIFEECYQAWLEVLALQDYALEALLVLAELAEVKGDLEESQKMYEQALELLAQEPYSDDDYGRVYLRFALLLFRREKEPEATELLEQGAVFWYGHDWAEE</sequence>
<name>A0A6I0ERV4_9FIRM</name>
<dbReference type="Gene3D" id="1.25.40.10">
    <property type="entry name" value="Tetratricopeptide repeat domain"/>
    <property type="match status" value="2"/>
</dbReference>
<keyword evidence="2" id="KW-1185">Reference proteome</keyword>
<dbReference type="AlphaFoldDB" id="A0A6I0ERV4"/>